<feature type="region of interest" description="Disordered" evidence="1">
    <location>
        <begin position="186"/>
        <end position="267"/>
    </location>
</feature>
<evidence type="ECO:0000313" key="3">
    <source>
        <dbReference type="Proteomes" id="UP000007264"/>
    </source>
</evidence>
<evidence type="ECO:0000313" key="2">
    <source>
        <dbReference type="EMBL" id="EIE27082.1"/>
    </source>
</evidence>
<feature type="compositionally biased region" description="Low complexity" evidence="1">
    <location>
        <begin position="200"/>
        <end position="211"/>
    </location>
</feature>
<reference evidence="2 3" key="1">
    <citation type="journal article" date="2012" name="Genome Biol.">
        <title>The genome of the polar eukaryotic microalga coccomyxa subellipsoidea reveals traits of cold adaptation.</title>
        <authorList>
            <person name="Blanc G."/>
            <person name="Agarkova I."/>
            <person name="Grimwood J."/>
            <person name="Kuo A."/>
            <person name="Brueggeman A."/>
            <person name="Dunigan D."/>
            <person name="Gurnon J."/>
            <person name="Ladunga I."/>
            <person name="Lindquist E."/>
            <person name="Lucas S."/>
            <person name="Pangilinan J."/>
            <person name="Proschold T."/>
            <person name="Salamov A."/>
            <person name="Schmutz J."/>
            <person name="Weeks D."/>
            <person name="Yamada T."/>
            <person name="Claverie J.M."/>
            <person name="Grigoriev I."/>
            <person name="Van Etten J."/>
            <person name="Lomsadze A."/>
            <person name="Borodovsky M."/>
        </authorList>
    </citation>
    <scope>NUCLEOTIDE SEQUENCE [LARGE SCALE GENOMIC DNA]</scope>
    <source>
        <strain evidence="2 3">C-169</strain>
    </source>
</reference>
<dbReference type="AlphaFoldDB" id="I0Z8W3"/>
<accession>I0Z8W3</accession>
<dbReference type="EMBL" id="AGSI01000001">
    <property type="protein sequence ID" value="EIE27082.1"/>
    <property type="molecule type" value="Genomic_DNA"/>
</dbReference>
<dbReference type="Proteomes" id="UP000007264">
    <property type="component" value="Unassembled WGS sequence"/>
</dbReference>
<gene>
    <name evidence="2" type="ORF">COCSUDRAFT_55105</name>
</gene>
<feature type="compositionally biased region" description="Basic and acidic residues" evidence="1">
    <location>
        <begin position="232"/>
        <end position="245"/>
    </location>
</feature>
<proteinExistence type="predicted"/>
<dbReference type="RefSeq" id="XP_005651626.1">
    <property type="nucleotide sequence ID" value="XM_005651569.1"/>
</dbReference>
<keyword evidence="3" id="KW-1185">Reference proteome</keyword>
<dbReference type="KEGG" id="csl:COCSUDRAFT_55105"/>
<organism evidence="2 3">
    <name type="scientific">Coccomyxa subellipsoidea (strain C-169)</name>
    <name type="common">Green microalga</name>
    <dbReference type="NCBI Taxonomy" id="574566"/>
    <lineage>
        <taxon>Eukaryota</taxon>
        <taxon>Viridiplantae</taxon>
        <taxon>Chlorophyta</taxon>
        <taxon>core chlorophytes</taxon>
        <taxon>Trebouxiophyceae</taxon>
        <taxon>Trebouxiophyceae incertae sedis</taxon>
        <taxon>Coccomyxaceae</taxon>
        <taxon>Coccomyxa</taxon>
        <taxon>Coccomyxa subellipsoidea</taxon>
    </lineage>
</organism>
<name>I0Z8W3_COCSC</name>
<protein>
    <recommendedName>
        <fullName evidence="4">BZIP domain-containing protein</fullName>
    </recommendedName>
</protein>
<evidence type="ECO:0000256" key="1">
    <source>
        <dbReference type="SAM" id="MobiDB-lite"/>
    </source>
</evidence>
<sequence>MSLVGLMTMHDNIGRVWPATSNSAWPEESRLLSATSAPFTPHSQPQRSAVLSWSQFNDWAEISDGRIASLATEDSAAAHSHNAVRASITPDAQSFAGTSKAPGVQPDEAILDFLDMDLLEELSKGSLSTNTTTELKIPDPIIAFRRDPPLLIAPSLPPHMPAADQERAKACWNSMRSISDPAGAFSPAQEVAELSRPMTSGAASGSRSGSSSRERQSKAAATRKRASPHSRASPENKTPRDEAARARNARNQQLHRQRQREKLEVSEGKRAELEERLKHLTLVNAGLRADNQLLEASEQGHLESLDEDALWGAANSAATTGAHQKLAALFTCISLGMGKGAVSAAEVALMSPEDVFLFRQQYGAYLSHLFQCGVQNEGSAAHAQLLQLVTLWGDSEAHLWEHCPRALQRMAAMAQRQDDDGLCLPFTLKWQSILAQLGLSSGQRAALKQVHRRLVDQLLNVTAERFHVSAMLKEVCPDPEAGNTWEGSRTFLRVREASKRLQASIRSEHTLMRDAHAAFRQVVSPLQQAMCDMLAHPGSLDIIALLSLLRAGL</sequence>
<evidence type="ECO:0008006" key="4">
    <source>
        <dbReference type="Google" id="ProtNLM"/>
    </source>
</evidence>
<dbReference type="OrthoDB" id="10452177at2759"/>
<dbReference type="STRING" id="574566.I0Z8W3"/>
<comment type="caution">
    <text evidence="2">The sequence shown here is derived from an EMBL/GenBank/DDBJ whole genome shotgun (WGS) entry which is preliminary data.</text>
</comment>
<dbReference type="CDD" id="cd14688">
    <property type="entry name" value="bZIP_YAP"/>
    <property type="match status" value="1"/>
</dbReference>
<dbReference type="GeneID" id="17045097"/>